<proteinExistence type="predicted"/>
<reference evidence="2 3" key="1">
    <citation type="journal article" date="2023" name="Sci. Data">
        <title>Genome assembly of the Korean intertidal mud-creeper Batillaria attramentaria.</title>
        <authorList>
            <person name="Patra A.K."/>
            <person name="Ho P.T."/>
            <person name="Jun S."/>
            <person name="Lee S.J."/>
            <person name="Kim Y."/>
            <person name="Won Y.J."/>
        </authorList>
    </citation>
    <scope>NUCLEOTIDE SEQUENCE [LARGE SCALE GENOMIC DNA]</scope>
    <source>
        <strain evidence="2">Wonlab-2016</strain>
    </source>
</reference>
<feature type="region of interest" description="Disordered" evidence="1">
    <location>
        <begin position="1"/>
        <end position="68"/>
    </location>
</feature>
<evidence type="ECO:0000256" key="1">
    <source>
        <dbReference type="SAM" id="MobiDB-lite"/>
    </source>
</evidence>
<sequence>MAGTQAQSQPGESEIPLKTTGQNWRGQRTTLRRGLITNPVSRLADAKNQKAISHPGTGDITNHTPERNLTDSAYCCTELLHGNAWLEQI</sequence>
<gene>
    <name evidence="2" type="ORF">BaRGS_00033960</name>
</gene>
<protein>
    <submittedName>
        <fullName evidence="2">Uncharacterized protein</fullName>
    </submittedName>
</protein>
<feature type="compositionally biased region" description="Polar residues" evidence="1">
    <location>
        <begin position="1"/>
        <end position="11"/>
    </location>
</feature>
<dbReference type="Proteomes" id="UP001519460">
    <property type="component" value="Unassembled WGS sequence"/>
</dbReference>
<comment type="caution">
    <text evidence="2">The sequence shown here is derived from an EMBL/GenBank/DDBJ whole genome shotgun (WGS) entry which is preliminary data.</text>
</comment>
<dbReference type="AlphaFoldDB" id="A0ABD0JIW3"/>
<name>A0ABD0JIW3_9CAEN</name>
<evidence type="ECO:0000313" key="3">
    <source>
        <dbReference type="Proteomes" id="UP001519460"/>
    </source>
</evidence>
<evidence type="ECO:0000313" key="2">
    <source>
        <dbReference type="EMBL" id="KAK7474779.1"/>
    </source>
</evidence>
<feature type="compositionally biased region" description="Polar residues" evidence="1">
    <location>
        <begin position="19"/>
        <end position="29"/>
    </location>
</feature>
<organism evidence="2 3">
    <name type="scientific">Batillaria attramentaria</name>
    <dbReference type="NCBI Taxonomy" id="370345"/>
    <lineage>
        <taxon>Eukaryota</taxon>
        <taxon>Metazoa</taxon>
        <taxon>Spiralia</taxon>
        <taxon>Lophotrochozoa</taxon>
        <taxon>Mollusca</taxon>
        <taxon>Gastropoda</taxon>
        <taxon>Caenogastropoda</taxon>
        <taxon>Sorbeoconcha</taxon>
        <taxon>Cerithioidea</taxon>
        <taxon>Batillariidae</taxon>
        <taxon>Batillaria</taxon>
    </lineage>
</organism>
<keyword evidence="3" id="KW-1185">Reference proteome</keyword>
<dbReference type="EMBL" id="JACVVK020000425">
    <property type="protein sequence ID" value="KAK7474779.1"/>
    <property type="molecule type" value="Genomic_DNA"/>
</dbReference>
<accession>A0ABD0JIW3</accession>